<keyword evidence="2" id="KW-1185">Reference proteome</keyword>
<gene>
    <name evidence="1" type="ORF">ACFOM9_02930</name>
</gene>
<reference evidence="2" key="1">
    <citation type="journal article" date="2019" name="Int. J. Syst. Evol. Microbiol.">
        <title>The Global Catalogue of Microorganisms (GCM) 10K type strain sequencing project: providing services to taxonomists for standard genome sequencing and annotation.</title>
        <authorList>
            <consortium name="The Broad Institute Genomics Platform"/>
            <consortium name="The Broad Institute Genome Sequencing Center for Infectious Disease"/>
            <person name="Wu L."/>
            <person name="Ma J."/>
        </authorList>
    </citation>
    <scope>NUCLEOTIDE SEQUENCE [LARGE SCALE GENOMIC DNA]</scope>
    <source>
        <strain evidence="2">KCTC 42211</strain>
    </source>
</reference>
<sequence length="136" mass="14461">MSTLAAIKLVAVLMIAGLLFFGGRSCGVQSAHERNAAQARVMAAKDRALQAASRSFTAFAATFRSIDAHTVAQLAEARRRAELAEYAGGRAAAAEADTALRTRLLEQDLAEARRRRPACAQLFPTDLGDACGVTLR</sequence>
<evidence type="ECO:0000313" key="1">
    <source>
        <dbReference type="EMBL" id="MFC3659032.1"/>
    </source>
</evidence>
<proteinExistence type="predicted"/>
<dbReference type="RefSeq" id="WP_386706013.1">
    <property type="nucleotide sequence ID" value="NZ_JBHRYF010000001.1"/>
</dbReference>
<evidence type="ECO:0000313" key="2">
    <source>
        <dbReference type="Proteomes" id="UP001595724"/>
    </source>
</evidence>
<comment type="caution">
    <text evidence="1">The sequence shown here is derived from an EMBL/GenBank/DDBJ whole genome shotgun (WGS) entry which is preliminary data.</text>
</comment>
<dbReference type="EMBL" id="JBHRYF010000001">
    <property type="protein sequence ID" value="MFC3659032.1"/>
    <property type="molecule type" value="Genomic_DNA"/>
</dbReference>
<organism evidence="1 2">
    <name type="scientific">Luteimonas notoginsengisoli</name>
    <dbReference type="NCBI Taxonomy" id="1578200"/>
    <lineage>
        <taxon>Bacteria</taxon>
        <taxon>Pseudomonadati</taxon>
        <taxon>Pseudomonadota</taxon>
        <taxon>Gammaproteobacteria</taxon>
        <taxon>Lysobacterales</taxon>
        <taxon>Lysobacteraceae</taxon>
        <taxon>Luteimonas</taxon>
    </lineage>
</organism>
<name>A0ABV7URV1_9GAMM</name>
<accession>A0ABV7URV1</accession>
<dbReference type="Proteomes" id="UP001595724">
    <property type="component" value="Unassembled WGS sequence"/>
</dbReference>
<protein>
    <submittedName>
        <fullName evidence="1">Uncharacterized protein</fullName>
    </submittedName>
</protein>